<dbReference type="InParanoid" id="J3KEQ4"/>
<dbReference type="AlphaFoldDB" id="J3KEQ4"/>
<reference evidence="2" key="1">
    <citation type="journal article" date="2009" name="Genome Res.">
        <title>Comparative genomic analyses of the human fungal pathogens Coccidioides and their relatives.</title>
        <authorList>
            <person name="Sharpton T.J."/>
            <person name="Stajich J.E."/>
            <person name="Rounsley S.D."/>
            <person name="Gardner M.J."/>
            <person name="Wortman J.R."/>
            <person name="Jordar V.S."/>
            <person name="Maiti R."/>
            <person name="Kodira C.D."/>
            <person name="Neafsey D.E."/>
            <person name="Zeng Q."/>
            <person name="Hung C.-Y."/>
            <person name="McMahan C."/>
            <person name="Muszewska A."/>
            <person name="Grynberg M."/>
            <person name="Mandel M.A."/>
            <person name="Kellner E.M."/>
            <person name="Barker B.M."/>
            <person name="Galgiani J.N."/>
            <person name="Orbach M.J."/>
            <person name="Kirkland T.N."/>
            <person name="Cole G.T."/>
            <person name="Henn M.R."/>
            <person name="Birren B.W."/>
            <person name="Taylor J.W."/>
        </authorList>
    </citation>
    <scope>NUCLEOTIDE SEQUENCE [LARGE SCALE GENOMIC DNA]</scope>
    <source>
        <strain evidence="2">RS</strain>
    </source>
</reference>
<dbReference type="EMBL" id="GG704914">
    <property type="protein sequence ID" value="EAS33987.3"/>
    <property type="molecule type" value="Genomic_DNA"/>
</dbReference>
<keyword evidence="2" id="KW-1185">Reference proteome</keyword>
<sequence>MAALSDSLMKSKVLVGPEVSMTIKNMEGSGQQGLDRCGLQCQVSKLLDAWVEAVADIDGRHPDIKAASGDNIESHMHGNFSNSTEYSVADIQPIGRPAIRSSVQSFLLWSSPWRVDIADVVTCGTSRQALPTYKVQGAYGLFRFHFDYGEQPGLAPVEFGTNRLTS</sequence>
<reference evidence="2" key="2">
    <citation type="journal article" date="2010" name="Genome Res.">
        <title>Population genomic sequencing of Coccidioides fungi reveals recent hybridization and transposon control.</title>
        <authorList>
            <person name="Neafsey D.E."/>
            <person name="Barker B.M."/>
            <person name="Sharpton T.J."/>
            <person name="Stajich J.E."/>
            <person name="Park D.J."/>
            <person name="Whiston E."/>
            <person name="Hung C.-Y."/>
            <person name="McMahan C."/>
            <person name="White J."/>
            <person name="Sykes S."/>
            <person name="Heiman D."/>
            <person name="Young S."/>
            <person name="Zeng Q."/>
            <person name="Abouelleil A."/>
            <person name="Aftuck L."/>
            <person name="Bessette D."/>
            <person name="Brown A."/>
            <person name="FitzGerald M."/>
            <person name="Lui A."/>
            <person name="Macdonald J.P."/>
            <person name="Priest M."/>
            <person name="Orbach M.J."/>
            <person name="Galgiani J.N."/>
            <person name="Kirkland T.N."/>
            <person name="Cole G.T."/>
            <person name="Birren B.W."/>
            <person name="Henn M.R."/>
            <person name="Taylor J.W."/>
            <person name="Rounsley S.D."/>
        </authorList>
    </citation>
    <scope>GENOME REANNOTATION</scope>
    <source>
        <strain evidence="2">RS</strain>
    </source>
</reference>
<evidence type="ECO:0000313" key="2">
    <source>
        <dbReference type="Proteomes" id="UP000001261"/>
    </source>
</evidence>
<proteinExistence type="predicted"/>
<organism evidence="1 2">
    <name type="scientific">Coccidioides immitis (strain RS)</name>
    <name type="common">Valley fever fungus</name>
    <dbReference type="NCBI Taxonomy" id="246410"/>
    <lineage>
        <taxon>Eukaryota</taxon>
        <taxon>Fungi</taxon>
        <taxon>Dikarya</taxon>
        <taxon>Ascomycota</taxon>
        <taxon>Pezizomycotina</taxon>
        <taxon>Eurotiomycetes</taxon>
        <taxon>Eurotiomycetidae</taxon>
        <taxon>Onygenales</taxon>
        <taxon>Onygenaceae</taxon>
        <taxon>Coccidioides</taxon>
    </lineage>
</organism>
<name>J3KEQ4_COCIM</name>
<dbReference type="Proteomes" id="UP000001261">
    <property type="component" value="Unassembled WGS sequence"/>
</dbReference>
<dbReference type="KEGG" id="cim:CIMG_05011"/>
<dbReference type="VEuPathDB" id="FungiDB:CIMG_05011"/>
<protein>
    <submittedName>
        <fullName evidence="1">Uncharacterized protein</fullName>
    </submittedName>
</protein>
<dbReference type="RefSeq" id="XP_001245570.2">
    <property type="nucleotide sequence ID" value="XM_001245569.2"/>
</dbReference>
<accession>J3KEQ4</accession>
<gene>
    <name evidence="1" type="ORF">CIMG_05011</name>
</gene>
<evidence type="ECO:0000313" key="1">
    <source>
        <dbReference type="EMBL" id="EAS33987.3"/>
    </source>
</evidence>
<dbReference type="GeneID" id="4564432"/>